<evidence type="ECO:0000313" key="2">
    <source>
        <dbReference type="EMBL" id="NJP31464.1"/>
    </source>
</evidence>
<protein>
    <submittedName>
        <fullName evidence="2">DUF4145 domain-containing protein</fullName>
    </submittedName>
</protein>
<accession>A0ABX0Z2B1</accession>
<keyword evidence="3" id="KW-1185">Reference proteome</keyword>
<gene>
    <name evidence="2" type="ORF">HCJ94_05545</name>
</gene>
<comment type="caution">
    <text evidence="2">The sequence shown here is derived from an EMBL/GenBank/DDBJ whole genome shotgun (WGS) entry which is preliminary data.</text>
</comment>
<feature type="domain" description="DUF4145" evidence="1">
    <location>
        <begin position="54"/>
        <end position="142"/>
    </location>
</feature>
<name>A0ABX0Z2B1_9ACTN</name>
<sequence length="173" mass="18875">MIASIEADAYPDNDSVSGILSFLNDHREFLRWTPSASSNRGFLDVPEHIGAAASEAYRCAENNDLRAAVLLARSVIEATAKAKDIKKGSLADKIDEMHDQGFIREHIKEGAHEVRYLGNDMAHGDFVDPVDKEDADLVLALMSEVLSEVFQSPAKVARARAARDAKRQAAATP</sequence>
<dbReference type="InterPro" id="IPR025285">
    <property type="entry name" value="DUF4145"/>
</dbReference>
<evidence type="ECO:0000313" key="3">
    <source>
        <dbReference type="Proteomes" id="UP000783871"/>
    </source>
</evidence>
<evidence type="ECO:0000259" key="1">
    <source>
        <dbReference type="Pfam" id="PF13643"/>
    </source>
</evidence>
<organism evidence="2 3">
    <name type="scientific">Micromonospora thermarum</name>
    <dbReference type="NCBI Taxonomy" id="2720024"/>
    <lineage>
        <taxon>Bacteria</taxon>
        <taxon>Bacillati</taxon>
        <taxon>Actinomycetota</taxon>
        <taxon>Actinomycetes</taxon>
        <taxon>Micromonosporales</taxon>
        <taxon>Micromonosporaceae</taxon>
        <taxon>Micromonospora</taxon>
    </lineage>
</organism>
<dbReference type="EMBL" id="JAATEO010000004">
    <property type="protein sequence ID" value="NJP31464.1"/>
    <property type="molecule type" value="Genomic_DNA"/>
</dbReference>
<dbReference type="Proteomes" id="UP000783871">
    <property type="component" value="Unassembled WGS sequence"/>
</dbReference>
<dbReference type="Pfam" id="PF13643">
    <property type="entry name" value="DUF4145"/>
    <property type="match status" value="1"/>
</dbReference>
<proteinExistence type="predicted"/>
<reference evidence="2 3" key="1">
    <citation type="submission" date="2020-03" db="EMBL/GenBank/DDBJ databases">
        <title>WGS of actinomycetes isolated from Thailand.</title>
        <authorList>
            <person name="Thawai C."/>
        </authorList>
    </citation>
    <scope>NUCLEOTIDE SEQUENCE [LARGE SCALE GENOMIC DNA]</scope>
    <source>
        <strain evidence="2 3">HSS6-12</strain>
    </source>
</reference>